<gene>
    <name evidence="1" type="ORF">THRCLA_21211</name>
</gene>
<dbReference type="Proteomes" id="UP000243217">
    <property type="component" value="Unassembled WGS sequence"/>
</dbReference>
<organism evidence="1 2">
    <name type="scientific">Thraustotheca clavata</name>
    <dbReference type="NCBI Taxonomy" id="74557"/>
    <lineage>
        <taxon>Eukaryota</taxon>
        <taxon>Sar</taxon>
        <taxon>Stramenopiles</taxon>
        <taxon>Oomycota</taxon>
        <taxon>Saprolegniomycetes</taxon>
        <taxon>Saprolegniales</taxon>
        <taxon>Achlyaceae</taxon>
        <taxon>Thraustotheca</taxon>
    </lineage>
</organism>
<evidence type="ECO:0000313" key="1">
    <source>
        <dbReference type="EMBL" id="OQS03205.1"/>
    </source>
</evidence>
<dbReference type="EMBL" id="JNBS01000958">
    <property type="protein sequence ID" value="OQS03205.1"/>
    <property type="molecule type" value="Genomic_DNA"/>
</dbReference>
<accession>A0A1V9ZYV9</accession>
<evidence type="ECO:0000313" key="2">
    <source>
        <dbReference type="Proteomes" id="UP000243217"/>
    </source>
</evidence>
<keyword evidence="2" id="KW-1185">Reference proteome</keyword>
<protein>
    <submittedName>
        <fullName evidence="1">Uncharacterized protein</fullName>
    </submittedName>
</protein>
<name>A0A1V9ZYV9_9STRA</name>
<proteinExistence type="predicted"/>
<comment type="caution">
    <text evidence="1">The sequence shown here is derived from an EMBL/GenBank/DDBJ whole genome shotgun (WGS) entry which is preliminary data.</text>
</comment>
<dbReference type="AlphaFoldDB" id="A0A1V9ZYV9"/>
<dbReference type="OrthoDB" id="59870at2759"/>
<sequence>MSLDEINFCLYTNKLCKNPRSIKRNGSLHGFCDYHRMKANAIQKSHANKKRLLQKTSDASRLLIADELAVPAAAIQPITHSSTANALICQPVEGGNLDDCMNQIATNNVLTGDLDINAEDYAILNKLL</sequence>
<reference evidence="1 2" key="1">
    <citation type="journal article" date="2014" name="Genome Biol. Evol.">
        <title>The secreted proteins of Achlya hypogyna and Thraustotheca clavata identify the ancestral oomycete secretome and reveal gene acquisitions by horizontal gene transfer.</title>
        <authorList>
            <person name="Misner I."/>
            <person name="Blouin N."/>
            <person name="Leonard G."/>
            <person name="Richards T.A."/>
            <person name="Lane C.E."/>
        </authorList>
    </citation>
    <scope>NUCLEOTIDE SEQUENCE [LARGE SCALE GENOMIC DNA]</scope>
    <source>
        <strain evidence="1 2">ATCC 34112</strain>
    </source>
</reference>